<gene>
    <name evidence="2" type="ORF">M097_0538</name>
</gene>
<protein>
    <recommendedName>
        <fullName evidence="1">Thoeris anti-defense 2-like domain-containing protein</fullName>
    </recommendedName>
</protein>
<feature type="domain" description="Thoeris anti-defense 2-like" evidence="1">
    <location>
        <begin position="72"/>
        <end position="165"/>
    </location>
</feature>
<accession>A0A078RD78</accession>
<proteinExistence type="predicted"/>
<dbReference type="Pfam" id="PF11195">
    <property type="entry name" value="Tad2-like"/>
    <property type="match status" value="1"/>
</dbReference>
<evidence type="ECO:0000313" key="2">
    <source>
        <dbReference type="EMBL" id="KDS33373.1"/>
    </source>
</evidence>
<dbReference type="AlphaFoldDB" id="A0A078RD78"/>
<dbReference type="InterPro" id="IPR021361">
    <property type="entry name" value="Tad2-like_dom"/>
</dbReference>
<reference evidence="2 3" key="1">
    <citation type="submission" date="2014-04" db="EMBL/GenBank/DDBJ databases">
        <authorList>
            <person name="Sears C."/>
            <person name="Carroll K."/>
            <person name="Sack B.R."/>
            <person name="Qadri F."/>
            <person name="Myers L.L."/>
            <person name="Chung G.-T."/>
            <person name="Escheverria P."/>
            <person name="Fraser C.M."/>
            <person name="Sadzewicz L."/>
            <person name="Shefchek K.A."/>
            <person name="Tallon L."/>
            <person name="Das S.P."/>
            <person name="Daugherty S."/>
            <person name="Mongodin E.F."/>
        </authorList>
    </citation>
    <scope>NUCLEOTIDE SEQUENCE [LARGE SCALE GENOMIC DNA]</scope>
    <source>
        <strain evidence="3">3775 SL(B) 10 (iv)</strain>
    </source>
</reference>
<dbReference type="PATRIC" id="fig|1339350.3.peg.515"/>
<organism evidence="2 3">
    <name type="scientific">Phocaeicola vulgatus str. 3775 SL</name>
    <name type="common">B</name>
    <name type="synonym">iv</name>
    <dbReference type="NCBI Taxonomy" id="1339350"/>
    <lineage>
        <taxon>Bacteria</taxon>
        <taxon>Pseudomonadati</taxon>
        <taxon>Bacteroidota</taxon>
        <taxon>Bacteroidia</taxon>
        <taxon>Bacteroidales</taxon>
        <taxon>Bacteroidaceae</taxon>
        <taxon>Phocaeicola</taxon>
    </lineage>
</organism>
<sequence>MKKYIGTKQIEAEPMTLGEACSKGLVKSEIEENESYKLGYHTRTEYGYESWSPKELFEESYREVKKETPICFGDAIEVLKQGGTVRRSGWNGKGLMVFKQVPAHIESDIIPKMQSLPQSAKDLILKGKGFIDYTSQCLIYNENTGRADSWVPSISDVFAEDWEIVE</sequence>
<dbReference type="EMBL" id="JNHI01000002">
    <property type="protein sequence ID" value="KDS33373.1"/>
    <property type="molecule type" value="Genomic_DNA"/>
</dbReference>
<evidence type="ECO:0000313" key="3">
    <source>
        <dbReference type="Proteomes" id="UP000028134"/>
    </source>
</evidence>
<name>A0A078RD78_PHOVU</name>
<dbReference type="Proteomes" id="UP000028134">
    <property type="component" value="Unassembled WGS sequence"/>
</dbReference>
<comment type="caution">
    <text evidence="2">The sequence shown here is derived from an EMBL/GenBank/DDBJ whole genome shotgun (WGS) entry which is preliminary data.</text>
</comment>
<dbReference type="RefSeq" id="WP_005847018.1">
    <property type="nucleotide sequence ID" value="NZ_JNHI01000002.1"/>
</dbReference>
<evidence type="ECO:0000259" key="1">
    <source>
        <dbReference type="Pfam" id="PF11195"/>
    </source>
</evidence>